<dbReference type="GO" id="GO:0005737">
    <property type="term" value="C:cytoplasm"/>
    <property type="evidence" value="ECO:0007669"/>
    <property type="project" value="UniProtKB-SubCell"/>
</dbReference>
<evidence type="ECO:0000256" key="1">
    <source>
        <dbReference type="ARBA" id="ARBA00004123"/>
    </source>
</evidence>
<evidence type="ECO:0000256" key="11">
    <source>
        <dbReference type="PROSITE-ProRule" id="PRU00221"/>
    </source>
</evidence>
<dbReference type="InterPro" id="IPR020472">
    <property type="entry name" value="WD40_PAC1"/>
</dbReference>
<gene>
    <name evidence="12" type="ORF">ASCRUDRAFT_20629</name>
</gene>
<organism evidence="12 13">
    <name type="scientific">Ascoidea rubescens DSM 1968</name>
    <dbReference type="NCBI Taxonomy" id="1344418"/>
    <lineage>
        <taxon>Eukaryota</taxon>
        <taxon>Fungi</taxon>
        <taxon>Dikarya</taxon>
        <taxon>Ascomycota</taxon>
        <taxon>Saccharomycotina</taxon>
        <taxon>Saccharomycetes</taxon>
        <taxon>Ascoideaceae</taxon>
        <taxon>Ascoidea</taxon>
    </lineage>
</organism>
<dbReference type="RefSeq" id="XP_020048321.1">
    <property type="nucleotide sequence ID" value="XM_020189646.1"/>
</dbReference>
<dbReference type="InterPro" id="IPR015943">
    <property type="entry name" value="WD40/YVTN_repeat-like_dom_sf"/>
</dbReference>
<dbReference type="InterPro" id="IPR019775">
    <property type="entry name" value="WD40_repeat_CS"/>
</dbReference>
<feature type="repeat" description="WD" evidence="11">
    <location>
        <begin position="192"/>
        <end position="230"/>
    </location>
</feature>
<dbReference type="PRINTS" id="PR00320">
    <property type="entry name" value="GPROTEINBRPT"/>
</dbReference>
<comment type="subcellular location">
    <subcellularLocation>
        <location evidence="2">Cytoplasm</location>
    </subcellularLocation>
    <subcellularLocation>
        <location evidence="1">Nucleus</location>
    </subcellularLocation>
</comment>
<keyword evidence="9" id="KW-0677">Repeat</keyword>
<dbReference type="FunCoup" id="A0A1D2VK82">
    <property type="interactions" value="1120"/>
</dbReference>
<proteinExistence type="inferred from homology"/>
<keyword evidence="8" id="KW-0819">tRNA processing</keyword>
<dbReference type="PANTHER" id="PTHR44111">
    <property type="entry name" value="ELONGATOR COMPLEX PROTEIN 2"/>
    <property type="match status" value="1"/>
</dbReference>
<keyword evidence="13" id="KW-1185">Reference proteome</keyword>
<dbReference type="SUPFAM" id="SSF50978">
    <property type="entry name" value="WD40 repeat-like"/>
    <property type="match status" value="3"/>
</dbReference>
<dbReference type="InterPro" id="IPR036322">
    <property type="entry name" value="WD40_repeat_dom_sf"/>
</dbReference>
<evidence type="ECO:0000256" key="8">
    <source>
        <dbReference type="ARBA" id="ARBA00022694"/>
    </source>
</evidence>
<evidence type="ECO:0000256" key="9">
    <source>
        <dbReference type="ARBA" id="ARBA00022737"/>
    </source>
</evidence>
<dbReference type="GO" id="GO:0006357">
    <property type="term" value="P:regulation of transcription by RNA polymerase II"/>
    <property type="evidence" value="ECO:0007669"/>
    <property type="project" value="EnsemblFungi"/>
</dbReference>
<evidence type="ECO:0000256" key="5">
    <source>
        <dbReference type="ARBA" id="ARBA00020267"/>
    </source>
</evidence>
<reference evidence="13" key="1">
    <citation type="submission" date="2016-05" db="EMBL/GenBank/DDBJ databases">
        <title>Comparative genomics of biotechnologically important yeasts.</title>
        <authorList>
            <consortium name="DOE Joint Genome Institute"/>
            <person name="Riley R."/>
            <person name="Haridas S."/>
            <person name="Wolfe K.H."/>
            <person name="Lopes M.R."/>
            <person name="Hittinger C.T."/>
            <person name="Goker M."/>
            <person name="Salamov A."/>
            <person name="Wisecaver J."/>
            <person name="Long T.M."/>
            <person name="Aerts A.L."/>
            <person name="Barry K."/>
            <person name="Choi C."/>
            <person name="Clum A."/>
            <person name="Coughlan A.Y."/>
            <person name="Deshpande S."/>
            <person name="Douglass A.P."/>
            <person name="Hanson S.J."/>
            <person name="Klenk H.-P."/>
            <person name="Labutti K."/>
            <person name="Lapidus A."/>
            <person name="Lindquist E."/>
            <person name="Lipzen A."/>
            <person name="Meier-Kolthoff J.P."/>
            <person name="Ohm R.A."/>
            <person name="Otillar R.P."/>
            <person name="Pangilinan J."/>
            <person name="Peng Y."/>
            <person name="Rokas A."/>
            <person name="Rosa C.A."/>
            <person name="Scheuner C."/>
            <person name="Sibirny A.A."/>
            <person name="Slot J.C."/>
            <person name="Stielow J.B."/>
            <person name="Sun H."/>
            <person name="Kurtzman C.P."/>
            <person name="Blackwell M."/>
            <person name="Grigoriev I.V."/>
            <person name="Jeffries T.W."/>
        </authorList>
    </citation>
    <scope>NUCLEOTIDE SEQUENCE [LARGE SCALE GENOMIC DNA]</scope>
    <source>
        <strain evidence="13">DSM 1968</strain>
    </source>
</reference>
<dbReference type="UniPathway" id="UPA00988"/>
<dbReference type="PROSITE" id="PS00678">
    <property type="entry name" value="WD_REPEATS_1"/>
    <property type="match status" value="1"/>
</dbReference>
<keyword evidence="6" id="KW-0963">Cytoplasm</keyword>
<keyword evidence="10" id="KW-0539">Nucleus</keyword>
<feature type="non-terminal residue" evidence="12">
    <location>
        <position position="1"/>
    </location>
</feature>
<dbReference type="PANTHER" id="PTHR44111:SF1">
    <property type="entry name" value="ELONGATOR COMPLEX PROTEIN 2"/>
    <property type="match status" value="1"/>
</dbReference>
<name>A0A1D2VK82_9ASCO</name>
<dbReference type="PROSITE" id="PS50294">
    <property type="entry name" value="WD_REPEATS_REGION"/>
    <property type="match status" value="3"/>
</dbReference>
<evidence type="ECO:0000256" key="10">
    <source>
        <dbReference type="ARBA" id="ARBA00023242"/>
    </source>
</evidence>
<dbReference type="InParanoid" id="A0A1D2VK82"/>
<comment type="pathway">
    <text evidence="3">tRNA modification; 5-methoxycarbonylmethyl-2-thiouridine-tRNA biosynthesis.</text>
</comment>
<feature type="repeat" description="WD" evidence="11">
    <location>
        <begin position="47"/>
        <end position="79"/>
    </location>
</feature>
<dbReference type="Proteomes" id="UP000095038">
    <property type="component" value="Unassembled WGS sequence"/>
</dbReference>
<dbReference type="AlphaFoldDB" id="A0A1D2VK82"/>
<dbReference type="PROSITE" id="PS50082">
    <property type="entry name" value="WD_REPEATS_2"/>
    <property type="match status" value="4"/>
</dbReference>
<feature type="repeat" description="WD" evidence="11">
    <location>
        <begin position="280"/>
        <end position="314"/>
    </location>
</feature>
<dbReference type="Pfam" id="PF00400">
    <property type="entry name" value="WD40"/>
    <property type="match status" value="7"/>
</dbReference>
<dbReference type="GO" id="GO:0002098">
    <property type="term" value="P:tRNA wobble uridine modification"/>
    <property type="evidence" value="ECO:0007669"/>
    <property type="project" value="EnsemblFungi"/>
</dbReference>
<dbReference type="EMBL" id="KV454478">
    <property type="protein sequence ID" value="ODV62014.1"/>
    <property type="molecule type" value="Genomic_DNA"/>
</dbReference>
<keyword evidence="7 11" id="KW-0853">WD repeat</keyword>
<evidence type="ECO:0000256" key="4">
    <source>
        <dbReference type="ARBA" id="ARBA00005881"/>
    </source>
</evidence>
<sequence>SIFIGANRQPQCSDYSSTLNIVAFGSQNLVSLFNPLSPDNVGVFKTLKGHKDEVICLKFLLNSNFLISTSQDSTINIWDNNYNVSLFQTIQNINSNSSIVSLSVLNDRLFVVSDSIGTISLISFNDDKIFQIIKSFKVENEFNEFYPLTLSLHNLYNNDYLLFIGGTNKFIYIFSFQFQDNQIFNLSQNLKLPGHEDWIKCLSFKKIPNSNTYLLASGSQDRYIRLWNLKLTGNSIQKDKTILDNQESTQKLSLLTNKTYYFKTSEESLATYSIHFEALIIGHDDWISSLTWNPNPNILQLFSTSADTSLILWESDEDSGVWYSKAILGELSIKGASTATGSSGGFWSSLWIQSTEKQLILSHGKTGSWRSWSNDYKNDSNWIPQLSLTGCIKPITDLSWSKFDNYILSTSLDQTTRLFAKWNKHNTWHEFARPQIHGYDMVCINSIDSDRFISAGDEKILRSFVKPNSIKRLLNCFSSNSNSNSNSNFNHTNQINQNNRYENVSLPTLGLSNKIESNNDNIGSNALANLTTPPLEDHLQRFTLWAEVEKLYGHGFEISSCDVSNNNNFLVSSCKSNSVKHAQLRIFRYFNDSWRKITTGPDLIYHSLTVTSCKFSPDDLFILAVSRDRKFSIWEFNVENENYILKYKNERAHTRILWDCCWIPNLKFGYKFITVSRDKSFKFWNLDIEKGSYSLISTSKLPNGGITSVDIYNELINEKFALAAFGLDNGSIYIYSFDLSSNDSKNFKLVEKLDDGIAPDDKISAIRWKMVNNELVLAVGSSDNSIRIFNFDIKEV</sequence>
<dbReference type="InterPro" id="IPR037289">
    <property type="entry name" value="Elp2"/>
</dbReference>
<dbReference type="OrthoDB" id="27911at2759"/>
<evidence type="ECO:0000313" key="13">
    <source>
        <dbReference type="Proteomes" id="UP000095038"/>
    </source>
</evidence>
<feature type="repeat" description="WD" evidence="11">
    <location>
        <begin position="603"/>
        <end position="644"/>
    </location>
</feature>
<evidence type="ECO:0000313" key="12">
    <source>
        <dbReference type="EMBL" id="ODV62014.1"/>
    </source>
</evidence>
<dbReference type="STRING" id="1344418.A0A1D2VK82"/>
<feature type="non-terminal residue" evidence="12">
    <location>
        <position position="796"/>
    </location>
</feature>
<evidence type="ECO:0000256" key="3">
    <source>
        <dbReference type="ARBA" id="ARBA00005043"/>
    </source>
</evidence>
<evidence type="ECO:0000256" key="2">
    <source>
        <dbReference type="ARBA" id="ARBA00004496"/>
    </source>
</evidence>
<dbReference type="GO" id="GO:0033588">
    <property type="term" value="C:elongator holoenzyme complex"/>
    <property type="evidence" value="ECO:0007669"/>
    <property type="project" value="EnsemblFungi"/>
</dbReference>
<protein>
    <recommendedName>
        <fullName evidence="5">Elongator complex protein 2</fullName>
    </recommendedName>
</protein>
<dbReference type="GO" id="GO:0032447">
    <property type="term" value="P:protein urmylation"/>
    <property type="evidence" value="ECO:0007669"/>
    <property type="project" value="EnsemblFungi"/>
</dbReference>
<dbReference type="GO" id="GO:0005634">
    <property type="term" value="C:nucleus"/>
    <property type="evidence" value="ECO:0007669"/>
    <property type="project" value="UniProtKB-SubCell"/>
</dbReference>
<evidence type="ECO:0000256" key="7">
    <source>
        <dbReference type="ARBA" id="ARBA00022574"/>
    </source>
</evidence>
<comment type="similarity">
    <text evidence="4">Belongs to the WD repeat ELP2 family.</text>
</comment>
<dbReference type="GeneID" id="30963282"/>
<dbReference type="SMART" id="SM00320">
    <property type="entry name" value="WD40"/>
    <property type="match status" value="9"/>
</dbReference>
<dbReference type="InterPro" id="IPR001680">
    <property type="entry name" value="WD40_rpt"/>
</dbReference>
<dbReference type="Gene3D" id="2.130.10.10">
    <property type="entry name" value="YVTN repeat-like/Quinoprotein amine dehydrogenase"/>
    <property type="match status" value="4"/>
</dbReference>
<evidence type="ECO:0000256" key="6">
    <source>
        <dbReference type="ARBA" id="ARBA00022490"/>
    </source>
</evidence>
<dbReference type="GO" id="GO:0008017">
    <property type="term" value="F:microtubule binding"/>
    <property type="evidence" value="ECO:0007669"/>
    <property type="project" value="EnsemblFungi"/>
</dbReference>
<accession>A0A1D2VK82</accession>